<feature type="region of interest" description="Disordered" evidence="1">
    <location>
        <begin position="21"/>
        <end position="49"/>
    </location>
</feature>
<evidence type="ECO:0000313" key="2">
    <source>
        <dbReference type="EMBL" id="GII75960.1"/>
    </source>
</evidence>
<comment type="caution">
    <text evidence="2">The sequence shown here is derived from an EMBL/GenBank/DDBJ whole genome shotgun (WGS) entry which is preliminary data.</text>
</comment>
<evidence type="ECO:0008006" key="4">
    <source>
        <dbReference type="Google" id="ProtNLM"/>
    </source>
</evidence>
<sequence length="312" mass="32063">MVFAGAFGAGGAVAPAARPAAAPAAPAGHDAHAGGTPDRAPQGPPAGLQISERGYTLVPAVTGLPPGDPVPFRFTVLGPDGRPVTRYDVEHDKKMHLIVASRDLGDFRHLHPELGADGTWSVPLALPRPGAYRVFADFAPQGGAGLTLGADLTAPGESAARPLPALSRTATVDAYTVTLEGELVPGRSSRLTLRVARDGRPVTDLQPYLGAFGHLVALRAGDLAYLHVHPEGEPGDGRTPAGPEITFAAEVPSAGEYRLFLDFRHAGTVRTAAFTARAGQAPPRPATPEATSKATPEAGPPADDHGDPGHGH</sequence>
<dbReference type="AlphaFoldDB" id="A0A919V354"/>
<reference evidence="2" key="1">
    <citation type="submission" date="2021-01" db="EMBL/GenBank/DDBJ databases">
        <title>Whole genome shotgun sequence of Sphaerisporangium rufum NBRC 109079.</title>
        <authorList>
            <person name="Komaki H."/>
            <person name="Tamura T."/>
        </authorList>
    </citation>
    <scope>NUCLEOTIDE SEQUENCE</scope>
    <source>
        <strain evidence="2">NBRC 109079</strain>
    </source>
</reference>
<name>A0A919V354_9ACTN</name>
<feature type="region of interest" description="Disordered" evidence="1">
    <location>
        <begin position="275"/>
        <end position="312"/>
    </location>
</feature>
<organism evidence="2 3">
    <name type="scientific">Sphaerisporangium rufum</name>
    <dbReference type="NCBI Taxonomy" id="1381558"/>
    <lineage>
        <taxon>Bacteria</taxon>
        <taxon>Bacillati</taxon>
        <taxon>Actinomycetota</taxon>
        <taxon>Actinomycetes</taxon>
        <taxon>Streptosporangiales</taxon>
        <taxon>Streptosporangiaceae</taxon>
        <taxon>Sphaerisporangium</taxon>
    </lineage>
</organism>
<proteinExistence type="predicted"/>
<dbReference type="EMBL" id="BOOU01000013">
    <property type="protein sequence ID" value="GII75960.1"/>
    <property type="molecule type" value="Genomic_DNA"/>
</dbReference>
<gene>
    <name evidence="2" type="ORF">Sru01_09420</name>
</gene>
<dbReference type="Proteomes" id="UP000655287">
    <property type="component" value="Unassembled WGS sequence"/>
</dbReference>
<evidence type="ECO:0000256" key="1">
    <source>
        <dbReference type="SAM" id="MobiDB-lite"/>
    </source>
</evidence>
<evidence type="ECO:0000313" key="3">
    <source>
        <dbReference type="Proteomes" id="UP000655287"/>
    </source>
</evidence>
<protein>
    <recommendedName>
        <fullName evidence="4">Secreted protein</fullName>
    </recommendedName>
</protein>
<accession>A0A919V354</accession>
<keyword evidence="3" id="KW-1185">Reference proteome</keyword>
<feature type="compositionally biased region" description="Basic and acidic residues" evidence="1">
    <location>
        <begin position="302"/>
        <end position="312"/>
    </location>
</feature>